<protein>
    <submittedName>
        <fullName evidence="1">Uncharacterized protein</fullName>
    </submittedName>
</protein>
<name>H6QE27_PYROT</name>
<dbReference type="Proteomes" id="UP000009062">
    <property type="component" value="Plasmid extrachromosomal element"/>
</dbReference>
<dbReference type="HOGENOM" id="CLU_2930350_0_0_2"/>
<evidence type="ECO:0000313" key="2">
    <source>
        <dbReference type="Proteomes" id="UP000009062"/>
    </source>
</evidence>
<keyword evidence="1" id="KW-0614">Plasmid</keyword>
<accession>H6QE27</accession>
<dbReference type="EMBL" id="CP003317">
    <property type="protein sequence ID" value="AFA40857.1"/>
    <property type="molecule type" value="Genomic_DNA"/>
</dbReference>
<organism evidence="1 2">
    <name type="scientific">Pyrobaculum oguniense (strain DSM 13380 / JCM 10595 / TE7)</name>
    <dbReference type="NCBI Taxonomy" id="698757"/>
    <lineage>
        <taxon>Archaea</taxon>
        <taxon>Thermoproteota</taxon>
        <taxon>Thermoprotei</taxon>
        <taxon>Thermoproteales</taxon>
        <taxon>Thermoproteaceae</taxon>
        <taxon>Pyrobaculum</taxon>
    </lineage>
</organism>
<sequence length="60" mass="6482">MKTVGKVVVTPSGSYGVCECGYRTAVYAYPDNAYVELAAHMVQTHGSLSYYIAVVFVDEA</sequence>
<geneLocation type="plasmid" evidence="1 2">
    <name>extrachromosomal element</name>
</geneLocation>
<proteinExistence type="predicted"/>
<evidence type="ECO:0000313" key="1">
    <source>
        <dbReference type="EMBL" id="AFA40857.1"/>
    </source>
</evidence>
<dbReference type="KEGG" id="pog:Pogu_ECE030"/>
<keyword evidence="2" id="KW-1185">Reference proteome</keyword>
<dbReference type="AlphaFoldDB" id="H6QE27"/>
<gene>
    <name evidence="1" type="ORF">Pogu_ECE030</name>
</gene>
<reference evidence="1 2" key="1">
    <citation type="submission" date="2012-01" db="EMBL/GenBank/DDBJ databases">
        <title>Complete Genome Sequence of Pyrobaculum oguniense.</title>
        <authorList>
            <person name="Bernick D.L."/>
            <person name="Karplus K."/>
            <person name="Lui L.M."/>
            <person name="Coker J.K.C."/>
            <person name="Murphy J.N."/>
            <person name="Cozen A.E."/>
            <person name="Chan P.P."/>
            <person name="Lowe T.M."/>
        </authorList>
    </citation>
    <scope>NUCLEOTIDE SEQUENCE [LARGE SCALE GENOMIC DNA]</scope>
    <source>
        <strain evidence="1 2">TE7</strain>
        <plasmid evidence="1 2">extrachromosomal element</plasmid>
    </source>
</reference>